<name>A0ABQ1J6S2_9PROT</name>
<feature type="transmembrane region" description="Helical" evidence="7">
    <location>
        <begin position="133"/>
        <end position="160"/>
    </location>
</feature>
<dbReference type="SUPFAM" id="SSF161098">
    <property type="entry name" value="MetI-like"/>
    <property type="match status" value="1"/>
</dbReference>
<feature type="transmembrane region" description="Helical" evidence="7">
    <location>
        <begin position="234"/>
        <end position="260"/>
    </location>
</feature>
<evidence type="ECO:0000256" key="1">
    <source>
        <dbReference type="ARBA" id="ARBA00004651"/>
    </source>
</evidence>
<keyword evidence="2 7" id="KW-0813">Transport</keyword>
<dbReference type="PANTHER" id="PTHR43163:SF6">
    <property type="entry name" value="DIPEPTIDE TRANSPORT SYSTEM PERMEASE PROTEIN DPPB-RELATED"/>
    <property type="match status" value="1"/>
</dbReference>
<evidence type="ECO:0000313" key="10">
    <source>
        <dbReference type="Proteomes" id="UP000603352"/>
    </source>
</evidence>
<organism evidence="9 10">
    <name type="scientific">Tistrella bauzanensis</name>
    <dbReference type="NCBI Taxonomy" id="657419"/>
    <lineage>
        <taxon>Bacteria</taxon>
        <taxon>Pseudomonadati</taxon>
        <taxon>Pseudomonadota</taxon>
        <taxon>Alphaproteobacteria</taxon>
        <taxon>Geminicoccales</taxon>
        <taxon>Geminicoccaceae</taxon>
        <taxon>Tistrella</taxon>
    </lineage>
</organism>
<evidence type="ECO:0000256" key="6">
    <source>
        <dbReference type="ARBA" id="ARBA00023136"/>
    </source>
</evidence>
<feature type="transmembrane region" description="Helical" evidence="7">
    <location>
        <begin position="280"/>
        <end position="303"/>
    </location>
</feature>
<keyword evidence="5 7" id="KW-1133">Transmembrane helix</keyword>
<feature type="domain" description="ABC transmembrane type-1" evidence="8">
    <location>
        <begin position="94"/>
        <end position="303"/>
    </location>
</feature>
<dbReference type="InterPro" id="IPR035906">
    <property type="entry name" value="MetI-like_sf"/>
</dbReference>
<dbReference type="RefSeq" id="WP_188582408.1">
    <property type="nucleotide sequence ID" value="NZ_BMDZ01000092.1"/>
</dbReference>
<evidence type="ECO:0000256" key="7">
    <source>
        <dbReference type="RuleBase" id="RU363032"/>
    </source>
</evidence>
<comment type="similarity">
    <text evidence="7">Belongs to the binding-protein-dependent transport system permease family.</text>
</comment>
<dbReference type="PROSITE" id="PS50928">
    <property type="entry name" value="ABC_TM1"/>
    <property type="match status" value="1"/>
</dbReference>
<dbReference type="Pfam" id="PF19300">
    <property type="entry name" value="BPD_transp_1_N"/>
    <property type="match status" value="1"/>
</dbReference>
<feature type="transmembrane region" description="Helical" evidence="7">
    <location>
        <begin position="180"/>
        <end position="199"/>
    </location>
</feature>
<dbReference type="CDD" id="cd06261">
    <property type="entry name" value="TM_PBP2"/>
    <property type="match status" value="1"/>
</dbReference>
<dbReference type="PANTHER" id="PTHR43163">
    <property type="entry name" value="DIPEPTIDE TRANSPORT SYSTEM PERMEASE PROTEIN DPPB-RELATED"/>
    <property type="match status" value="1"/>
</dbReference>
<gene>
    <name evidence="9" type="ORF">GCM10011505_46090</name>
</gene>
<feature type="transmembrane region" description="Helical" evidence="7">
    <location>
        <begin position="98"/>
        <end position="121"/>
    </location>
</feature>
<keyword evidence="4 7" id="KW-0812">Transmembrane</keyword>
<proteinExistence type="inferred from homology"/>
<sequence>MTGFVVSRLLRAALTLLLIVSLAFVVLRASGDPALLILSVDAPAEAIEAFRKAWGLDQPLWLQYLHYLRAVATGDLGQSMLDGRPAVDVVFERIPATLMITVPALVMKLAIGLPAGIHAALHRDAAGDRVTMAAAMIGHAMPSFVFALLLVLVFSVELGWLPSAGSGAGSGAGLEDWRHAVMPVVTLGVAGAAAVARFSRSAMIEVLGRPYIRTASAKGLVWRRVVRDHALPNAAIPTVTLLGFLLGGLIAGAVVVETVFAWPGIGRLMVTAVANRDLAVVQTILLLAGATMVAANLAIDLAYGWLDPRIRRAGGAGSLIEDPS</sequence>
<dbReference type="InterPro" id="IPR000515">
    <property type="entry name" value="MetI-like"/>
</dbReference>
<reference evidence="10" key="1">
    <citation type="journal article" date="2019" name="Int. J. Syst. Evol. Microbiol.">
        <title>The Global Catalogue of Microorganisms (GCM) 10K type strain sequencing project: providing services to taxonomists for standard genome sequencing and annotation.</title>
        <authorList>
            <consortium name="The Broad Institute Genomics Platform"/>
            <consortium name="The Broad Institute Genome Sequencing Center for Infectious Disease"/>
            <person name="Wu L."/>
            <person name="Ma J."/>
        </authorList>
    </citation>
    <scope>NUCLEOTIDE SEQUENCE [LARGE SCALE GENOMIC DNA]</scope>
    <source>
        <strain evidence="10">CGMCC 1.10188</strain>
    </source>
</reference>
<dbReference type="Pfam" id="PF00528">
    <property type="entry name" value="BPD_transp_1"/>
    <property type="match status" value="1"/>
</dbReference>
<evidence type="ECO:0000256" key="5">
    <source>
        <dbReference type="ARBA" id="ARBA00022989"/>
    </source>
</evidence>
<accession>A0ABQ1J6S2</accession>
<protein>
    <submittedName>
        <fullName evidence="9">ABC transporter permease</fullName>
    </submittedName>
</protein>
<evidence type="ECO:0000256" key="3">
    <source>
        <dbReference type="ARBA" id="ARBA00022475"/>
    </source>
</evidence>
<evidence type="ECO:0000259" key="8">
    <source>
        <dbReference type="PROSITE" id="PS50928"/>
    </source>
</evidence>
<dbReference type="Proteomes" id="UP000603352">
    <property type="component" value="Unassembled WGS sequence"/>
</dbReference>
<comment type="subcellular location">
    <subcellularLocation>
        <location evidence="1 7">Cell membrane</location>
        <topology evidence="1 7">Multi-pass membrane protein</topology>
    </subcellularLocation>
</comment>
<evidence type="ECO:0000256" key="2">
    <source>
        <dbReference type="ARBA" id="ARBA00022448"/>
    </source>
</evidence>
<dbReference type="InterPro" id="IPR045621">
    <property type="entry name" value="BPD_transp_1_N"/>
</dbReference>
<keyword evidence="6 7" id="KW-0472">Membrane</keyword>
<evidence type="ECO:0000256" key="4">
    <source>
        <dbReference type="ARBA" id="ARBA00022692"/>
    </source>
</evidence>
<keyword evidence="10" id="KW-1185">Reference proteome</keyword>
<comment type="caution">
    <text evidence="9">The sequence shown here is derived from an EMBL/GenBank/DDBJ whole genome shotgun (WGS) entry which is preliminary data.</text>
</comment>
<evidence type="ECO:0000313" key="9">
    <source>
        <dbReference type="EMBL" id="GGB60148.1"/>
    </source>
</evidence>
<dbReference type="EMBL" id="BMDZ01000092">
    <property type="protein sequence ID" value="GGB60148.1"/>
    <property type="molecule type" value="Genomic_DNA"/>
</dbReference>
<dbReference type="Gene3D" id="1.10.3720.10">
    <property type="entry name" value="MetI-like"/>
    <property type="match status" value="1"/>
</dbReference>
<keyword evidence="3" id="KW-1003">Cell membrane</keyword>